<comment type="caution">
    <text evidence="3">The sequence shown here is derived from an EMBL/GenBank/DDBJ whole genome shotgun (WGS) entry which is preliminary data.</text>
</comment>
<gene>
    <name evidence="3" type="ORF">RHGRI_016492</name>
</gene>
<evidence type="ECO:0000256" key="1">
    <source>
        <dbReference type="SAM" id="MobiDB-lite"/>
    </source>
</evidence>
<dbReference type="PANTHER" id="PTHR34291:SF5">
    <property type="entry name" value="HYDROXYPROLINE-RICH GLYCOPROTEIN FAMILY PROTEIN"/>
    <property type="match status" value="1"/>
</dbReference>
<reference evidence="3 4" key="1">
    <citation type="submission" date="2020-08" db="EMBL/GenBank/DDBJ databases">
        <title>Plant Genome Project.</title>
        <authorList>
            <person name="Zhang R.-G."/>
        </authorList>
    </citation>
    <scope>NUCLEOTIDE SEQUENCE [LARGE SCALE GENOMIC DNA]</scope>
    <source>
        <strain evidence="3">WSP0</strain>
        <tissue evidence="3">Leaf</tissue>
    </source>
</reference>
<dbReference type="Proteomes" id="UP000823749">
    <property type="component" value="Chromosome 6"/>
</dbReference>
<keyword evidence="2" id="KW-1133">Transmembrane helix</keyword>
<feature type="region of interest" description="Disordered" evidence="1">
    <location>
        <begin position="56"/>
        <end position="87"/>
    </location>
</feature>
<dbReference type="EMBL" id="JACTNZ010000006">
    <property type="protein sequence ID" value="KAG5543750.1"/>
    <property type="molecule type" value="Genomic_DNA"/>
</dbReference>
<name>A0AAV6JUD2_9ERIC</name>
<feature type="transmembrane region" description="Helical" evidence="2">
    <location>
        <begin position="15"/>
        <end position="39"/>
    </location>
</feature>
<dbReference type="InterPro" id="IPR037699">
    <property type="entry name" value="At5g65660-like"/>
</dbReference>
<organism evidence="3 4">
    <name type="scientific">Rhododendron griersonianum</name>
    <dbReference type="NCBI Taxonomy" id="479676"/>
    <lineage>
        <taxon>Eukaryota</taxon>
        <taxon>Viridiplantae</taxon>
        <taxon>Streptophyta</taxon>
        <taxon>Embryophyta</taxon>
        <taxon>Tracheophyta</taxon>
        <taxon>Spermatophyta</taxon>
        <taxon>Magnoliopsida</taxon>
        <taxon>eudicotyledons</taxon>
        <taxon>Gunneridae</taxon>
        <taxon>Pentapetalae</taxon>
        <taxon>asterids</taxon>
        <taxon>Ericales</taxon>
        <taxon>Ericaceae</taxon>
        <taxon>Ericoideae</taxon>
        <taxon>Rhodoreae</taxon>
        <taxon>Rhododendron</taxon>
    </lineage>
</organism>
<evidence type="ECO:0000256" key="2">
    <source>
        <dbReference type="SAM" id="Phobius"/>
    </source>
</evidence>
<dbReference type="PANTHER" id="PTHR34291">
    <property type="entry name" value="HYDROXYPROLINE-RICH GLYCOPROTEIN FAMILY PROTEIN"/>
    <property type="match status" value="1"/>
</dbReference>
<keyword evidence="2" id="KW-0472">Membrane</keyword>
<evidence type="ECO:0008006" key="5">
    <source>
        <dbReference type="Google" id="ProtNLM"/>
    </source>
</evidence>
<dbReference type="AlphaFoldDB" id="A0AAV6JUD2"/>
<keyword evidence="4" id="KW-1185">Reference proteome</keyword>
<proteinExistence type="predicted"/>
<evidence type="ECO:0000313" key="4">
    <source>
        <dbReference type="Proteomes" id="UP000823749"/>
    </source>
</evidence>
<evidence type="ECO:0000313" key="3">
    <source>
        <dbReference type="EMBL" id="KAG5543750.1"/>
    </source>
</evidence>
<accession>A0AAV6JUD2</accession>
<keyword evidence="2" id="KW-0812">Transmembrane</keyword>
<protein>
    <recommendedName>
        <fullName evidence="5">Hydroxyproline-rich glycoprotein family protein</fullName>
    </recommendedName>
</protein>
<sequence>MEEEGGRSSRPLMEFPLGLALLVVMLLCMSGLFTCFFHWHKLRSLFVFRLSMHENYSESPRDSDSTAPHSPPKYTAKEEPTQGPNLTVVMPGDQFPKFVALPTPCQTFS</sequence>